<keyword evidence="3 6" id="KW-1133">Transmembrane helix</keyword>
<gene>
    <name evidence="8" type="ORF">B0T20DRAFT_484267</name>
</gene>
<keyword evidence="2 6" id="KW-0812">Transmembrane</keyword>
<evidence type="ECO:0000256" key="6">
    <source>
        <dbReference type="SAM" id="Phobius"/>
    </source>
</evidence>
<evidence type="ECO:0000256" key="2">
    <source>
        <dbReference type="ARBA" id="ARBA00022692"/>
    </source>
</evidence>
<feature type="transmembrane region" description="Helical" evidence="6">
    <location>
        <begin position="266"/>
        <end position="287"/>
    </location>
</feature>
<evidence type="ECO:0000313" key="8">
    <source>
        <dbReference type="EMBL" id="KAK3388697.1"/>
    </source>
</evidence>
<feature type="compositionally biased region" description="Basic and acidic residues" evidence="5">
    <location>
        <begin position="308"/>
        <end position="319"/>
    </location>
</feature>
<feature type="region of interest" description="Disordered" evidence="5">
    <location>
        <begin position="292"/>
        <end position="349"/>
    </location>
</feature>
<evidence type="ECO:0000256" key="7">
    <source>
        <dbReference type="SAM" id="SignalP"/>
    </source>
</evidence>
<proteinExistence type="predicted"/>
<feature type="signal peptide" evidence="7">
    <location>
        <begin position="1"/>
        <end position="24"/>
    </location>
</feature>
<evidence type="ECO:0000256" key="5">
    <source>
        <dbReference type="SAM" id="MobiDB-lite"/>
    </source>
</evidence>
<dbReference type="Proteomes" id="UP001281003">
    <property type="component" value="Unassembled WGS sequence"/>
</dbReference>
<organism evidence="8 9">
    <name type="scientific">Sordaria brevicollis</name>
    <dbReference type="NCBI Taxonomy" id="83679"/>
    <lineage>
        <taxon>Eukaryota</taxon>
        <taxon>Fungi</taxon>
        <taxon>Dikarya</taxon>
        <taxon>Ascomycota</taxon>
        <taxon>Pezizomycotina</taxon>
        <taxon>Sordariomycetes</taxon>
        <taxon>Sordariomycetidae</taxon>
        <taxon>Sordariales</taxon>
        <taxon>Sordariaceae</taxon>
        <taxon>Sordaria</taxon>
    </lineage>
</organism>
<evidence type="ECO:0000313" key="9">
    <source>
        <dbReference type="Proteomes" id="UP001281003"/>
    </source>
</evidence>
<feature type="compositionally biased region" description="Low complexity" evidence="5">
    <location>
        <begin position="322"/>
        <end position="337"/>
    </location>
</feature>
<evidence type="ECO:0000256" key="3">
    <source>
        <dbReference type="ARBA" id="ARBA00022989"/>
    </source>
</evidence>
<dbReference type="EMBL" id="JAUTDP010000015">
    <property type="protein sequence ID" value="KAK3388697.1"/>
    <property type="molecule type" value="Genomic_DNA"/>
</dbReference>
<reference evidence="8" key="1">
    <citation type="journal article" date="2023" name="Mol. Phylogenet. Evol.">
        <title>Genome-scale phylogeny and comparative genomics of the fungal order Sordariales.</title>
        <authorList>
            <person name="Hensen N."/>
            <person name="Bonometti L."/>
            <person name="Westerberg I."/>
            <person name="Brannstrom I.O."/>
            <person name="Guillou S."/>
            <person name="Cros-Aarteil S."/>
            <person name="Calhoun S."/>
            <person name="Haridas S."/>
            <person name="Kuo A."/>
            <person name="Mondo S."/>
            <person name="Pangilinan J."/>
            <person name="Riley R."/>
            <person name="LaButti K."/>
            <person name="Andreopoulos B."/>
            <person name="Lipzen A."/>
            <person name="Chen C."/>
            <person name="Yan M."/>
            <person name="Daum C."/>
            <person name="Ng V."/>
            <person name="Clum A."/>
            <person name="Steindorff A."/>
            <person name="Ohm R.A."/>
            <person name="Martin F."/>
            <person name="Silar P."/>
            <person name="Natvig D.O."/>
            <person name="Lalanne C."/>
            <person name="Gautier V."/>
            <person name="Ament-Velasquez S.L."/>
            <person name="Kruys A."/>
            <person name="Hutchinson M.I."/>
            <person name="Powell A.J."/>
            <person name="Barry K."/>
            <person name="Miller A.N."/>
            <person name="Grigoriev I.V."/>
            <person name="Debuchy R."/>
            <person name="Gladieux P."/>
            <person name="Hiltunen Thoren M."/>
            <person name="Johannesson H."/>
        </authorList>
    </citation>
    <scope>NUCLEOTIDE SEQUENCE</scope>
    <source>
        <strain evidence="8">FGSC 1904</strain>
    </source>
</reference>
<comment type="caution">
    <text evidence="8">The sequence shown here is derived from an EMBL/GenBank/DDBJ whole genome shotgun (WGS) entry which is preliminary data.</text>
</comment>
<dbReference type="PANTHER" id="PTHR15549">
    <property type="entry name" value="PAIRED IMMUNOGLOBULIN-LIKE TYPE 2 RECEPTOR"/>
    <property type="match status" value="1"/>
</dbReference>
<reference evidence="8" key="2">
    <citation type="submission" date="2023-07" db="EMBL/GenBank/DDBJ databases">
        <authorList>
            <consortium name="Lawrence Berkeley National Laboratory"/>
            <person name="Haridas S."/>
            <person name="Hensen N."/>
            <person name="Bonometti L."/>
            <person name="Westerberg I."/>
            <person name="Brannstrom I.O."/>
            <person name="Guillou S."/>
            <person name="Cros-Aarteil S."/>
            <person name="Calhoun S."/>
            <person name="Kuo A."/>
            <person name="Mondo S."/>
            <person name="Pangilinan J."/>
            <person name="Riley R."/>
            <person name="LaButti K."/>
            <person name="Andreopoulos B."/>
            <person name="Lipzen A."/>
            <person name="Chen C."/>
            <person name="Yanf M."/>
            <person name="Daum C."/>
            <person name="Ng V."/>
            <person name="Clum A."/>
            <person name="Steindorff A."/>
            <person name="Ohm R."/>
            <person name="Martin F."/>
            <person name="Silar P."/>
            <person name="Natvig D."/>
            <person name="Lalanne C."/>
            <person name="Gautier V."/>
            <person name="Ament-velasquez S.L."/>
            <person name="Kruys A."/>
            <person name="Hutchinson M.I."/>
            <person name="Powell A.J."/>
            <person name="Barry K."/>
            <person name="Miller A.N."/>
            <person name="Grigoriev I.V."/>
            <person name="Debuchy R."/>
            <person name="Gladieux P."/>
            <person name="Thoren M.H."/>
            <person name="Johannesson H."/>
        </authorList>
    </citation>
    <scope>NUCLEOTIDE SEQUENCE</scope>
    <source>
        <strain evidence="8">FGSC 1904</strain>
    </source>
</reference>
<evidence type="ECO:0000256" key="1">
    <source>
        <dbReference type="ARBA" id="ARBA00004167"/>
    </source>
</evidence>
<feature type="chain" id="PRO_5041993497" evidence="7">
    <location>
        <begin position="25"/>
        <end position="392"/>
    </location>
</feature>
<dbReference type="InterPro" id="IPR051694">
    <property type="entry name" value="Immunoregulatory_rcpt-like"/>
</dbReference>
<keyword evidence="4 6" id="KW-0472">Membrane</keyword>
<evidence type="ECO:0000256" key="4">
    <source>
        <dbReference type="ARBA" id="ARBA00023136"/>
    </source>
</evidence>
<name>A0AAE0NVV3_SORBR</name>
<feature type="compositionally biased region" description="Low complexity" evidence="5">
    <location>
        <begin position="195"/>
        <end position="248"/>
    </location>
</feature>
<feature type="compositionally biased region" description="Basic and acidic residues" evidence="5">
    <location>
        <begin position="363"/>
        <end position="377"/>
    </location>
</feature>
<protein>
    <submittedName>
        <fullName evidence="8">Uncharacterized protein</fullName>
    </submittedName>
</protein>
<feature type="compositionally biased region" description="Low complexity" evidence="5">
    <location>
        <begin position="295"/>
        <end position="305"/>
    </location>
</feature>
<feature type="region of interest" description="Disordered" evidence="5">
    <location>
        <begin position="363"/>
        <end position="392"/>
    </location>
</feature>
<dbReference type="AlphaFoldDB" id="A0AAE0NVV3"/>
<keyword evidence="9" id="KW-1185">Reference proteome</keyword>
<comment type="subcellular location">
    <subcellularLocation>
        <location evidence="1">Membrane</location>
        <topology evidence="1">Single-pass membrane protein</topology>
    </subcellularLocation>
</comment>
<accession>A0AAE0NVV3</accession>
<keyword evidence="7" id="KW-0732">Signal</keyword>
<dbReference type="GO" id="GO:0071944">
    <property type="term" value="C:cell periphery"/>
    <property type="evidence" value="ECO:0007669"/>
    <property type="project" value="UniProtKB-ARBA"/>
</dbReference>
<dbReference type="GO" id="GO:0016020">
    <property type="term" value="C:membrane"/>
    <property type="evidence" value="ECO:0007669"/>
    <property type="project" value="UniProtKB-SubCell"/>
</dbReference>
<sequence>MAGRLSLFGLLLAWVSTLLTRVTAIEPGKPAFVFPFYDSQNKGDISEFYLEDVIIATYVNCDDLTNFQCWCGDDISRSLDGDGMWKILEGVGYLGPNASQAVVLKKLGKDIDFQFTCGFGLSTTTDALPWSGSMFRLQNKPRPGGPRTFGLEQAIEPTRTFSNYQPFRTFAGDSSWKDFNEITGPIEASFVDLNSPAPTSTTSSTPSSTNPSISSATSSDSTPQSTASTPSSAGAAAPSSSETGTSSSVGQDPSPNKGGLSTGAKAGIGAGGGVAAIAIVVLAFLLWRQRKRRSAAGTAASNTTGVEGGRREEVQEKGTGHFSPGPVSPVSSGFPRSPASPELGGDTHFYRNTLDSETIAGMKEKSHGLGPETERYELGGGGGGWHGRAELP</sequence>
<feature type="region of interest" description="Disordered" evidence="5">
    <location>
        <begin position="190"/>
        <end position="261"/>
    </location>
</feature>